<reference evidence="1 2" key="1">
    <citation type="journal article" date="2019" name="Commun. Biol.">
        <title>The bagworm genome reveals a unique fibroin gene that provides high tensile strength.</title>
        <authorList>
            <person name="Kono N."/>
            <person name="Nakamura H."/>
            <person name="Ohtoshi R."/>
            <person name="Tomita M."/>
            <person name="Numata K."/>
            <person name="Arakawa K."/>
        </authorList>
    </citation>
    <scope>NUCLEOTIDE SEQUENCE [LARGE SCALE GENOMIC DNA]</scope>
</reference>
<proteinExistence type="predicted"/>
<evidence type="ECO:0000313" key="2">
    <source>
        <dbReference type="Proteomes" id="UP000299102"/>
    </source>
</evidence>
<dbReference type="EMBL" id="BGZK01000546">
    <property type="protein sequence ID" value="GBP49489.1"/>
    <property type="molecule type" value="Genomic_DNA"/>
</dbReference>
<keyword evidence="2" id="KW-1185">Reference proteome</keyword>
<protein>
    <submittedName>
        <fullName evidence="1">Uncharacterized protein</fullName>
    </submittedName>
</protein>
<dbReference type="Proteomes" id="UP000299102">
    <property type="component" value="Unassembled WGS sequence"/>
</dbReference>
<gene>
    <name evidence="1" type="ORF">EVAR_45464_1</name>
</gene>
<name>A0A4C1WGH6_EUMVA</name>
<evidence type="ECO:0000313" key="1">
    <source>
        <dbReference type="EMBL" id="GBP49489.1"/>
    </source>
</evidence>
<comment type="caution">
    <text evidence="1">The sequence shown here is derived from an EMBL/GenBank/DDBJ whole genome shotgun (WGS) entry which is preliminary data.</text>
</comment>
<organism evidence="1 2">
    <name type="scientific">Eumeta variegata</name>
    <name type="common">Bagworm moth</name>
    <name type="synonym">Eumeta japonica</name>
    <dbReference type="NCBI Taxonomy" id="151549"/>
    <lineage>
        <taxon>Eukaryota</taxon>
        <taxon>Metazoa</taxon>
        <taxon>Ecdysozoa</taxon>
        <taxon>Arthropoda</taxon>
        <taxon>Hexapoda</taxon>
        <taxon>Insecta</taxon>
        <taxon>Pterygota</taxon>
        <taxon>Neoptera</taxon>
        <taxon>Endopterygota</taxon>
        <taxon>Lepidoptera</taxon>
        <taxon>Glossata</taxon>
        <taxon>Ditrysia</taxon>
        <taxon>Tineoidea</taxon>
        <taxon>Psychidae</taxon>
        <taxon>Oiketicinae</taxon>
        <taxon>Eumeta</taxon>
    </lineage>
</organism>
<dbReference type="AlphaFoldDB" id="A0A4C1WGH6"/>
<sequence length="183" mass="19891">MTKFVSEAEPAGLGKRPGRISEEICGRIVYASGTRVSPVARCHYGGWLTGAFVTMERGSCCGYAETRGHPTSGGWTLRSKANGCRGRPEAAIATVIEVERCSSSAPETTEVEDFVVGSQARNGWASVSTARFLRGALLFRVHRCRRGNTKMRKCARGPGTQVMRRSSFIGGENGQPHFDVYKK</sequence>
<accession>A0A4C1WGH6</accession>